<keyword evidence="3" id="KW-1185">Reference proteome</keyword>
<comment type="caution">
    <text evidence="2">The sequence shown here is derived from an EMBL/GenBank/DDBJ whole genome shotgun (WGS) entry which is preliminary data.</text>
</comment>
<evidence type="ECO:0000313" key="3">
    <source>
        <dbReference type="Proteomes" id="UP000437709"/>
    </source>
</evidence>
<evidence type="ECO:0000313" key="2">
    <source>
        <dbReference type="EMBL" id="MPV36411.1"/>
    </source>
</evidence>
<name>A0A6N7EG88_9MICO</name>
<feature type="region of interest" description="Disordered" evidence="1">
    <location>
        <begin position="1"/>
        <end position="28"/>
    </location>
</feature>
<sequence length="63" mass="6909">MATSVSPDREAPHQTSARTATRRVRATPTEVSAAKLRLVLDERLGRATPEWVVRLANAERPSA</sequence>
<protein>
    <submittedName>
        <fullName evidence="2">Uncharacterized protein</fullName>
    </submittedName>
</protein>
<reference evidence="2 3" key="1">
    <citation type="submission" date="2019-10" db="EMBL/GenBank/DDBJ databases">
        <title>Georgenia wutianyii sp. nov. and Georgenia yuyongxinii sp. nov. isolated from plateau pika (Ochotona curzoniae) in the Qinghai-Tibet plateau of China.</title>
        <authorList>
            <person name="Tian Z."/>
        </authorList>
    </citation>
    <scope>NUCLEOTIDE SEQUENCE [LARGE SCALE GENOMIC DNA]</scope>
    <source>
        <strain evidence="2 3">JCM 19765</strain>
    </source>
</reference>
<dbReference type="OrthoDB" id="4950902at2"/>
<organism evidence="2 3">
    <name type="scientific">Georgenia subflava</name>
    <dbReference type="NCBI Taxonomy" id="1622177"/>
    <lineage>
        <taxon>Bacteria</taxon>
        <taxon>Bacillati</taxon>
        <taxon>Actinomycetota</taxon>
        <taxon>Actinomycetes</taxon>
        <taxon>Micrococcales</taxon>
        <taxon>Bogoriellaceae</taxon>
        <taxon>Georgenia</taxon>
    </lineage>
</organism>
<accession>A0A6N7EG88</accession>
<dbReference type="Proteomes" id="UP000437709">
    <property type="component" value="Unassembled WGS sequence"/>
</dbReference>
<evidence type="ECO:0000256" key="1">
    <source>
        <dbReference type="SAM" id="MobiDB-lite"/>
    </source>
</evidence>
<proteinExistence type="predicted"/>
<dbReference type="AlphaFoldDB" id="A0A6N7EG88"/>
<gene>
    <name evidence="2" type="ORF">GB881_04985</name>
</gene>
<dbReference type="EMBL" id="WHPC01000011">
    <property type="protein sequence ID" value="MPV36411.1"/>
    <property type="molecule type" value="Genomic_DNA"/>
</dbReference>